<feature type="region of interest" description="Disordered" evidence="1">
    <location>
        <begin position="76"/>
        <end position="95"/>
    </location>
</feature>
<gene>
    <name evidence="3" type="ORF">DFH08DRAFT_903762</name>
</gene>
<dbReference type="AlphaFoldDB" id="A0AAD6Z1T8"/>
<feature type="signal peptide" evidence="2">
    <location>
        <begin position="1"/>
        <end position="38"/>
    </location>
</feature>
<keyword evidence="4" id="KW-1185">Reference proteome</keyword>
<feature type="chain" id="PRO_5041978447" evidence="2">
    <location>
        <begin position="39"/>
        <end position="95"/>
    </location>
</feature>
<evidence type="ECO:0000313" key="4">
    <source>
        <dbReference type="Proteomes" id="UP001218218"/>
    </source>
</evidence>
<keyword evidence="2" id="KW-0732">Signal</keyword>
<dbReference type="Proteomes" id="UP001218218">
    <property type="component" value="Unassembled WGS sequence"/>
</dbReference>
<protein>
    <submittedName>
        <fullName evidence="3">Uncharacterized protein</fullName>
    </submittedName>
</protein>
<reference evidence="3" key="1">
    <citation type="submission" date="2023-03" db="EMBL/GenBank/DDBJ databases">
        <title>Massive genome expansion in bonnet fungi (Mycena s.s.) driven by repeated elements and novel gene families across ecological guilds.</title>
        <authorList>
            <consortium name="Lawrence Berkeley National Laboratory"/>
            <person name="Harder C.B."/>
            <person name="Miyauchi S."/>
            <person name="Viragh M."/>
            <person name="Kuo A."/>
            <person name="Thoen E."/>
            <person name="Andreopoulos B."/>
            <person name="Lu D."/>
            <person name="Skrede I."/>
            <person name="Drula E."/>
            <person name="Henrissat B."/>
            <person name="Morin E."/>
            <person name="Kohler A."/>
            <person name="Barry K."/>
            <person name="LaButti K."/>
            <person name="Morin E."/>
            <person name="Salamov A."/>
            <person name="Lipzen A."/>
            <person name="Mereny Z."/>
            <person name="Hegedus B."/>
            <person name="Baldrian P."/>
            <person name="Stursova M."/>
            <person name="Weitz H."/>
            <person name="Taylor A."/>
            <person name="Grigoriev I.V."/>
            <person name="Nagy L.G."/>
            <person name="Martin F."/>
            <person name="Kauserud H."/>
        </authorList>
    </citation>
    <scope>NUCLEOTIDE SEQUENCE</scope>
    <source>
        <strain evidence="3">CBHHK002</strain>
    </source>
</reference>
<sequence>MTTHHSSISPTPFNLMSPRFSISIIFITLSALDLMVSAAPQTPGNSVGERAYVVFEGSSTCADKSCTKTADCGSKCGRARPRASARSQQGGTDTI</sequence>
<organism evidence="3 4">
    <name type="scientific">Mycena albidolilacea</name>
    <dbReference type="NCBI Taxonomy" id="1033008"/>
    <lineage>
        <taxon>Eukaryota</taxon>
        <taxon>Fungi</taxon>
        <taxon>Dikarya</taxon>
        <taxon>Basidiomycota</taxon>
        <taxon>Agaricomycotina</taxon>
        <taxon>Agaricomycetes</taxon>
        <taxon>Agaricomycetidae</taxon>
        <taxon>Agaricales</taxon>
        <taxon>Marasmiineae</taxon>
        <taxon>Mycenaceae</taxon>
        <taxon>Mycena</taxon>
    </lineage>
</organism>
<comment type="caution">
    <text evidence="3">The sequence shown here is derived from an EMBL/GenBank/DDBJ whole genome shotgun (WGS) entry which is preliminary data.</text>
</comment>
<evidence type="ECO:0000256" key="1">
    <source>
        <dbReference type="SAM" id="MobiDB-lite"/>
    </source>
</evidence>
<proteinExistence type="predicted"/>
<evidence type="ECO:0000313" key="3">
    <source>
        <dbReference type="EMBL" id="KAJ7303618.1"/>
    </source>
</evidence>
<name>A0AAD6Z1T8_9AGAR</name>
<dbReference type="EMBL" id="JARIHO010000104">
    <property type="protein sequence ID" value="KAJ7303618.1"/>
    <property type="molecule type" value="Genomic_DNA"/>
</dbReference>
<evidence type="ECO:0000256" key="2">
    <source>
        <dbReference type="SAM" id="SignalP"/>
    </source>
</evidence>
<accession>A0AAD6Z1T8</accession>